<organism evidence="1 2">
    <name type="scientific">Romanomermis culicivorax</name>
    <name type="common">Nematode worm</name>
    <dbReference type="NCBI Taxonomy" id="13658"/>
    <lineage>
        <taxon>Eukaryota</taxon>
        <taxon>Metazoa</taxon>
        <taxon>Ecdysozoa</taxon>
        <taxon>Nematoda</taxon>
        <taxon>Enoplea</taxon>
        <taxon>Dorylaimia</taxon>
        <taxon>Mermithida</taxon>
        <taxon>Mermithoidea</taxon>
        <taxon>Mermithidae</taxon>
        <taxon>Romanomermis</taxon>
    </lineage>
</organism>
<dbReference type="AlphaFoldDB" id="A0A915IE76"/>
<dbReference type="WBParaSite" id="nRc.2.0.1.t11511-RA">
    <property type="protein sequence ID" value="nRc.2.0.1.t11511-RA"/>
    <property type="gene ID" value="nRc.2.0.1.g11511"/>
</dbReference>
<sequence>MTASRGMANPKIIPNPTTILDSRPRRPEVLHKALLLNFEGLVILPTPQTSWPRYMYGGENSFPYFEYILSVILKRVADTVVM</sequence>
<reference evidence="2" key="1">
    <citation type="submission" date="2022-11" db="UniProtKB">
        <authorList>
            <consortium name="WormBaseParasite"/>
        </authorList>
    </citation>
    <scope>IDENTIFICATION</scope>
</reference>
<accession>A0A915IE76</accession>
<evidence type="ECO:0000313" key="1">
    <source>
        <dbReference type="Proteomes" id="UP000887565"/>
    </source>
</evidence>
<name>A0A915IE76_ROMCU</name>
<protein>
    <submittedName>
        <fullName evidence="2">Uncharacterized protein</fullName>
    </submittedName>
</protein>
<keyword evidence="1" id="KW-1185">Reference proteome</keyword>
<evidence type="ECO:0000313" key="2">
    <source>
        <dbReference type="WBParaSite" id="nRc.2.0.1.t11511-RA"/>
    </source>
</evidence>
<proteinExistence type="predicted"/>
<dbReference type="Proteomes" id="UP000887565">
    <property type="component" value="Unplaced"/>
</dbReference>